<dbReference type="AlphaFoldDB" id="A0A1H5S3D1"/>
<proteinExistence type="predicted"/>
<name>A0A1H5S3D1_9HYPH</name>
<protein>
    <submittedName>
        <fullName evidence="4">Glycosyltransferase involved in cell wall bisynthesis</fullName>
    </submittedName>
</protein>
<keyword evidence="2 4" id="KW-0808">Transferase</keyword>
<sequence>MTVDLLHESSAVEASAAAAGGRIALTIRHVVIDDGGPHPSAANGIHHVVRRIAREQIAARDDAGIIFLRQPGKGDVAEPLDVPTLVLPLDGRKLGRHVVGLSSLTLAALTAGAGPDTIFHIHTARQPLLLALARELARRGFAFGITVHGRYSHVIDGNGRITNWKSALYLRLVERRAIERARFVQAVSTGEAEIVRRLAPGARISVVPNAAYSSTLDGVPALPRRTTSFAAFPTFGYCGRYEIVHKGLDLLIEGFAAFHHATGRGKLVFIGTGPKRDIIARMATALGVAGAVEIHGPCFGAAKQRMMEGWDFFVQPSRFDGVPIGALEAALAGLPLIVSMETGLAGQITSTGAGIVIGNLTAKAVAAALVEASAIPPDAWSAMATNAHSMAIEIGDWTPIAESLRRLYQPA</sequence>
<dbReference type="CDD" id="cd03801">
    <property type="entry name" value="GT4_PimA-like"/>
    <property type="match status" value="1"/>
</dbReference>
<dbReference type="PANTHER" id="PTHR12526">
    <property type="entry name" value="GLYCOSYLTRANSFERASE"/>
    <property type="match status" value="1"/>
</dbReference>
<gene>
    <name evidence="4" type="ORF">SAMN04488115_101128</name>
</gene>
<evidence type="ECO:0000256" key="2">
    <source>
        <dbReference type="ARBA" id="ARBA00022679"/>
    </source>
</evidence>
<organism evidence="4 5">
    <name type="scientific">Bosea lathyri</name>
    <dbReference type="NCBI Taxonomy" id="1036778"/>
    <lineage>
        <taxon>Bacteria</taxon>
        <taxon>Pseudomonadati</taxon>
        <taxon>Pseudomonadota</taxon>
        <taxon>Alphaproteobacteria</taxon>
        <taxon>Hyphomicrobiales</taxon>
        <taxon>Boseaceae</taxon>
        <taxon>Bosea</taxon>
    </lineage>
</organism>
<feature type="domain" description="Glycosyltransferase subfamily 4-like N-terminal" evidence="3">
    <location>
        <begin position="43"/>
        <end position="209"/>
    </location>
</feature>
<dbReference type="Gene3D" id="3.40.50.2000">
    <property type="entry name" value="Glycogen Phosphorylase B"/>
    <property type="match status" value="2"/>
</dbReference>
<accession>A0A1H5S3D1</accession>
<dbReference type="RefSeq" id="WP_103870551.1">
    <property type="nucleotide sequence ID" value="NZ_FNUY01000001.1"/>
</dbReference>
<dbReference type="InterPro" id="IPR028098">
    <property type="entry name" value="Glyco_trans_4-like_N"/>
</dbReference>
<evidence type="ECO:0000313" key="4">
    <source>
        <dbReference type="EMBL" id="SEF45105.1"/>
    </source>
</evidence>
<keyword evidence="5" id="KW-1185">Reference proteome</keyword>
<reference evidence="4 5" key="1">
    <citation type="submission" date="2016-10" db="EMBL/GenBank/DDBJ databases">
        <authorList>
            <person name="de Groot N.N."/>
        </authorList>
    </citation>
    <scope>NUCLEOTIDE SEQUENCE [LARGE SCALE GENOMIC DNA]</scope>
    <source>
        <strain evidence="4 5">DSM 26656</strain>
    </source>
</reference>
<dbReference type="OrthoDB" id="9806653at2"/>
<dbReference type="Pfam" id="PF13579">
    <property type="entry name" value="Glyco_trans_4_4"/>
    <property type="match status" value="1"/>
</dbReference>
<dbReference type="GO" id="GO:0016757">
    <property type="term" value="F:glycosyltransferase activity"/>
    <property type="evidence" value="ECO:0007669"/>
    <property type="project" value="UniProtKB-KW"/>
</dbReference>
<dbReference type="SUPFAM" id="SSF53756">
    <property type="entry name" value="UDP-Glycosyltransferase/glycogen phosphorylase"/>
    <property type="match status" value="1"/>
</dbReference>
<evidence type="ECO:0000313" key="5">
    <source>
        <dbReference type="Proteomes" id="UP000236743"/>
    </source>
</evidence>
<keyword evidence="1" id="KW-0328">Glycosyltransferase</keyword>
<evidence type="ECO:0000259" key="3">
    <source>
        <dbReference type="Pfam" id="PF13579"/>
    </source>
</evidence>
<dbReference type="Pfam" id="PF13692">
    <property type="entry name" value="Glyco_trans_1_4"/>
    <property type="match status" value="1"/>
</dbReference>
<dbReference type="Proteomes" id="UP000236743">
    <property type="component" value="Unassembled WGS sequence"/>
</dbReference>
<dbReference type="EMBL" id="FNUY01000001">
    <property type="protein sequence ID" value="SEF45105.1"/>
    <property type="molecule type" value="Genomic_DNA"/>
</dbReference>
<evidence type="ECO:0000256" key="1">
    <source>
        <dbReference type="ARBA" id="ARBA00022676"/>
    </source>
</evidence>
<dbReference type="PANTHER" id="PTHR12526:SF510">
    <property type="entry name" value="D-INOSITOL 3-PHOSPHATE GLYCOSYLTRANSFERASE"/>
    <property type="match status" value="1"/>
</dbReference>